<name>A0ABU9Z2B3_9RHOO</name>
<protein>
    <submittedName>
        <fullName evidence="1">Uncharacterized protein</fullName>
    </submittedName>
</protein>
<evidence type="ECO:0000313" key="2">
    <source>
        <dbReference type="Proteomes" id="UP001410394"/>
    </source>
</evidence>
<proteinExistence type="predicted"/>
<dbReference type="Proteomes" id="UP001410394">
    <property type="component" value="Unassembled WGS sequence"/>
</dbReference>
<evidence type="ECO:0000313" key="1">
    <source>
        <dbReference type="EMBL" id="MEN3070080.1"/>
    </source>
</evidence>
<comment type="caution">
    <text evidence="1">The sequence shown here is derived from an EMBL/GenBank/DDBJ whole genome shotgun (WGS) entry which is preliminary data.</text>
</comment>
<gene>
    <name evidence="1" type="ORF">ABDB84_16475</name>
</gene>
<dbReference type="EMBL" id="JBDIVE010000010">
    <property type="protein sequence ID" value="MEN3070080.1"/>
    <property type="molecule type" value="Genomic_DNA"/>
</dbReference>
<accession>A0ABU9Z2B3</accession>
<sequence length="117" mass="12975">MFSAAVLHTIEEAGAGILILTEGLERDEFLRSRLTRAEVSRQLLTLGSSLAQLPPEAHTAMPEIGWDGWRTSVRILAAPGPEQDETLWFAVTSLVPATMMWLRVYRESQPGMFSFSA</sequence>
<keyword evidence="2" id="KW-1185">Reference proteome</keyword>
<reference evidence="1 2" key="1">
    <citation type="journal article" date="2018" name="Int. J. Syst. Evol. Microbiol.">
        <title>Uliginosibacterium sediminicola sp. nov., isolated from freshwater sediment.</title>
        <authorList>
            <person name="Hwang W.M."/>
            <person name="Kim S.M."/>
            <person name="Kang K."/>
            <person name="Ahn T.Y."/>
        </authorList>
    </citation>
    <scope>NUCLEOTIDE SEQUENCE [LARGE SCALE GENOMIC DNA]</scope>
    <source>
        <strain evidence="1 2">M1-21</strain>
    </source>
</reference>
<organism evidence="1 2">
    <name type="scientific">Uliginosibacterium sediminicola</name>
    <dbReference type="NCBI Taxonomy" id="2024550"/>
    <lineage>
        <taxon>Bacteria</taxon>
        <taxon>Pseudomonadati</taxon>
        <taxon>Pseudomonadota</taxon>
        <taxon>Betaproteobacteria</taxon>
        <taxon>Rhodocyclales</taxon>
        <taxon>Zoogloeaceae</taxon>
        <taxon>Uliginosibacterium</taxon>
    </lineage>
</organism>
<dbReference type="RefSeq" id="WP_345920855.1">
    <property type="nucleotide sequence ID" value="NZ_JBDIVE010000010.1"/>
</dbReference>